<proteinExistence type="predicted"/>
<dbReference type="AlphaFoldDB" id="A0A1V3IXZ9"/>
<gene>
    <name evidence="1" type="ORF">BKK52_10185</name>
</gene>
<comment type="caution">
    <text evidence="1">The sequence shown here is derived from an EMBL/GenBank/DDBJ whole genome shotgun (WGS) entry which is preliminary data.</text>
</comment>
<evidence type="ECO:0000313" key="2">
    <source>
        <dbReference type="Proteomes" id="UP000189161"/>
    </source>
</evidence>
<dbReference type="Proteomes" id="UP000189161">
    <property type="component" value="Unassembled WGS sequence"/>
</dbReference>
<name>A0A1V3IXZ9_9PAST</name>
<dbReference type="OrthoDB" id="5684228at2"/>
<protein>
    <submittedName>
        <fullName evidence="1">Uncharacterized protein</fullName>
    </submittedName>
</protein>
<dbReference type="EMBL" id="MLHL01000059">
    <property type="protein sequence ID" value="OOF47040.1"/>
    <property type="molecule type" value="Genomic_DNA"/>
</dbReference>
<organism evidence="1 2">
    <name type="scientific">Rodentibacter trehalosifermentans</name>
    <dbReference type="NCBI Taxonomy" id="1908263"/>
    <lineage>
        <taxon>Bacteria</taxon>
        <taxon>Pseudomonadati</taxon>
        <taxon>Pseudomonadota</taxon>
        <taxon>Gammaproteobacteria</taxon>
        <taxon>Pasteurellales</taxon>
        <taxon>Pasteurellaceae</taxon>
        <taxon>Rodentibacter</taxon>
    </lineage>
</organism>
<keyword evidence="2" id="KW-1185">Reference proteome</keyword>
<evidence type="ECO:0000313" key="1">
    <source>
        <dbReference type="EMBL" id="OOF47040.1"/>
    </source>
</evidence>
<reference evidence="1 2" key="1">
    <citation type="submission" date="2016-10" db="EMBL/GenBank/DDBJ databases">
        <title>Rodentibacter gen. nov. and new species.</title>
        <authorList>
            <person name="Christensen H."/>
        </authorList>
    </citation>
    <scope>NUCLEOTIDE SEQUENCE [LARGE SCALE GENOMIC DNA]</scope>
    <source>
        <strain evidence="1 2">H1987082031</strain>
    </source>
</reference>
<dbReference type="RefSeq" id="WP_077478611.1">
    <property type="nucleotide sequence ID" value="NZ_MLHL01000059.1"/>
</dbReference>
<sequence>MLWIIFIALSLIFYVVLHYRPHIIQIGHFNHAKFVNVENKTFYIEEVEFRDSQAAIHGYFNITPALQNRAEVLETPIRFF</sequence>
<accession>A0A1V3IXZ9</accession>